<evidence type="ECO:0000313" key="3">
    <source>
        <dbReference type="EMBL" id="CAH2217766.1"/>
    </source>
</evidence>
<dbReference type="SUPFAM" id="SSF52540">
    <property type="entry name" value="P-loop containing nucleoside triphosphate hydrolases"/>
    <property type="match status" value="1"/>
</dbReference>
<feature type="domain" description="Transposase IS66 central" evidence="1">
    <location>
        <begin position="2"/>
        <end position="224"/>
    </location>
</feature>
<name>A0A8S4QTC3_9NEOP</name>
<keyword evidence="4" id="KW-1185">Reference proteome</keyword>
<gene>
    <name evidence="3" type="primary">jg18748</name>
    <name evidence="3" type="ORF">PAEG_LOCUS5648</name>
</gene>
<sequence>MSISVGSVSNSEARVSSKCKEVYEQIEEEMKASEILHIDEISHYNKGKLGWCWMFANNNASLMKLADTRGMRFLKNSAFCDYKNRVITDRYAVYNYFSDEKRQICWAHLLRNFERLSHSWNSEVMRLGNCLKDAANGLFALKNALSENEISISKFTKQSKELRRFMQYCMIKISYILEAKGASRTVKGIIKSEPMMWTFLDDPKNIPLTNNHVERQIRRYVVYRLPPEKHTTMSYQLNEFSRQVARQFNTSFARYDDWSDLLWAVGERLLSGKTLLLFDEISWMGSKDPTFLGKIKNFWDTQLKNNNKLIFVVCGSASSWIEKNILSSTGFVGRISLTLTLGELSLSDCNEFWPKNISAYEKFKVLAVTGGIPKYLEEVNFKHSAEENIKRLCFTKGGFLVEEFNQIFSDLFMRKTAFYKQIVRALSTGAKEQEEICATLNIVRHGRISEYLYELELAGFIAKDHTWSIKTGTDSRLRRYRLQDNYLRFYLKYIEKDLGKISRDTYSIGFLPEWYTIIGLQFENLVLNNRKSIHNILGIDRIISENPFFQKRTRNSAGCQIDYMIQTKFNTLYICEIKFSKDKIGHSIIQELQKKIDALNRPKGFSCRPVLIHVNDVSDDVIDSGYFSHIIDFGKLLNWKELEGIEHLKQSIIDILTTPINSRIMRRDYGSRLFELVDKPINRDLTLEIYAATAEALEKWERRFKLEKVKITEVKEGRVTLNLEGVYLSEGLVESDPAIKILEVAAWRELLLRQRMNEAVKSNLLKFAKGEDLDNLAEFYGVEREKKKKRMKDLERGVKDALVESPIPGKVQISILSTQTGILSEELLEIVKKQVTRDDIRVLTDTVTVVGCNITEIDIHSRVSVSSLISEEEIKKQFIEKFELAKRLGWNVTRSWIIANLFVEGVENVELIEPRENVVVLDKVKRDARVALKEVVDGHPRVCLHAEMLRSSAELGMKILKVGSGFVAFSIPRCFSSKLKQKEIDDLQREHPNIKLSKEDRTAIIEIDIVEIQRGLHGRKAIINQIASRICSDLKALTRAGIEKVSYGDMKLIYSIAKALHDSHNYTRSEEKEIFTKSDGDMIICIANKGIVSLGGRNHRIEDNKKNRVSLNEPGSSMSNVTASSFYVKQI</sequence>
<dbReference type="PANTHER" id="PTHR34704:SF1">
    <property type="entry name" value="ATPASE"/>
    <property type="match status" value="1"/>
</dbReference>
<reference evidence="3" key="1">
    <citation type="submission" date="2022-03" db="EMBL/GenBank/DDBJ databases">
        <authorList>
            <person name="Lindestad O."/>
        </authorList>
    </citation>
    <scope>NUCLEOTIDE SEQUENCE</scope>
</reference>
<accession>A0A8S4QTC3</accession>
<dbReference type="InterPro" id="IPR027417">
    <property type="entry name" value="P-loop_NTPase"/>
</dbReference>
<protein>
    <submittedName>
        <fullName evidence="3">Jg18748 protein</fullName>
    </submittedName>
</protein>
<dbReference type="EMBL" id="CAKXAJ010018506">
    <property type="protein sequence ID" value="CAH2217766.1"/>
    <property type="molecule type" value="Genomic_DNA"/>
</dbReference>
<evidence type="ECO:0000259" key="1">
    <source>
        <dbReference type="Pfam" id="PF03050"/>
    </source>
</evidence>
<proteinExistence type="predicted"/>
<dbReference type="PANTHER" id="PTHR34704">
    <property type="entry name" value="ATPASE"/>
    <property type="match status" value="1"/>
</dbReference>
<organism evidence="3 4">
    <name type="scientific">Pararge aegeria aegeria</name>
    <dbReference type="NCBI Taxonomy" id="348720"/>
    <lineage>
        <taxon>Eukaryota</taxon>
        <taxon>Metazoa</taxon>
        <taxon>Ecdysozoa</taxon>
        <taxon>Arthropoda</taxon>
        <taxon>Hexapoda</taxon>
        <taxon>Insecta</taxon>
        <taxon>Pterygota</taxon>
        <taxon>Neoptera</taxon>
        <taxon>Endopterygota</taxon>
        <taxon>Lepidoptera</taxon>
        <taxon>Glossata</taxon>
        <taxon>Ditrysia</taxon>
        <taxon>Papilionoidea</taxon>
        <taxon>Nymphalidae</taxon>
        <taxon>Satyrinae</taxon>
        <taxon>Satyrini</taxon>
        <taxon>Parargina</taxon>
        <taxon>Pararge</taxon>
    </lineage>
</organism>
<dbReference type="Gene3D" id="3.10.450.40">
    <property type="match status" value="1"/>
</dbReference>
<dbReference type="Proteomes" id="UP000838756">
    <property type="component" value="Unassembled WGS sequence"/>
</dbReference>
<dbReference type="AlphaFoldDB" id="A0A8S4QTC3"/>
<dbReference type="InterPro" id="IPR004291">
    <property type="entry name" value="Transposase_IS66_central"/>
</dbReference>
<dbReference type="Pfam" id="PF03050">
    <property type="entry name" value="DDE_Tnp_IS66"/>
    <property type="match status" value="1"/>
</dbReference>
<feature type="domain" description="IraD/Gp25-like" evidence="2">
    <location>
        <begin position="645"/>
        <end position="725"/>
    </location>
</feature>
<dbReference type="OrthoDB" id="6442507at2759"/>
<dbReference type="Pfam" id="PF04965">
    <property type="entry name" value="GPW_gp25"/>
    <property type="match status" value="1"/>
</dbReference>
<dbReference type="Gene3D" id="3.40.50.300">
    <property type="entry name" value="P-loop containing nucleotide triphosphate hydrolases"/>
    <property type="match status" value="1"/>
</dbReference>
<comment type="caution">
    <text evidence="3">The sequence shown here is derived from an EMBL/GenBank/DDBJ whole genome shotgun (WGS) entry which is preliminary data.</text>
</comment>
<dbReference type="SUPFAM" id="SSF160719">
    <property type="entry name" value="gpW/gp25-like"/>
    <property type="match status" value="1"/>
</dbReference>
<dbReference type="InterPro" id="IPR007048">
    <property type="entry name" value="IraD/Gp25-like"/>
</dbReference>
<evidence type="ECO:0000313" key="4">
    <source>
        <dbReference type="Proteomes" id="UP000838756"/>
    </source>
</evidence>
<evidence type="ECO:0000259" key="2">
    <source>
        <dbReference type="Pfam" id="PF04965"/>
    </source>
</evidence>